<dbReference type="PROSITE" id="PS50294">
    <property type="entry name" value="WD_REPEATS_REGION"/>
    <property type="match status" value="1"/>
</dbReference>
<reference evidence="2" key="1">
    <citation type="submission" date="2021-01" db="EMBL/GenBank/DDBJ databases">
        <authorList>
            <consortium name="Genoscope - CEA"/>
            <person name="William W."/>
        </authorList>
    </citation>
    <scope>NUCLEOTIDE SEQUENCE</scope>
</reference>
<dbReference type="SMART" id="SM00320">
    <property type="entry name" value="WD40"/>
    <property type="match status" value="2"/>
</dbReference>
<evidence type="ECO:0000313" key="2">
    <source>
        <dbReference type="EMBL" id="CAD8209575.1"/>
    </source>
</evidence>
<feature type="repeat" description="WD" evidence="1">
    <location>
        <begin position="131"/>
        <end position="163"/>
    </location>
</feature>
<keyword evidence="3" id="KW-1185">Reference proteome</keyword>
<dbReference type="PROSITE" id="PS50082">
    <property type="entry name" value="WD_REPEATS_2"/>
    <property type="match status" value="1"/>
</dbReference>
<accession>A0A8S1Y6D2</accession>
<comment type="caution">
    <text evidence="2">The sequence shown here is derived from an EMBL/GenBank/DDBJ whole genome shotgun (WGS) entry which is preliminary data.</text>
</comment>
<dbReference type="EMBL" id="CAJJDP010000149">
    <property type="protein sequence ID" value="CAD8209575.1"/>
    <property type="molecule type" value="Genomic_DNA"/>
</dbReference>
<dbReference type="Proteomes" id="UP000683925">
    <property type="component" value="Unassembled WGS sequence"/>
</dbReference>
<dbReference type="AlphaFoldDB" id="A0A8S1Y6D2"/>
<dbReference type="InterPro" id="IPR001680">
    <property type="entry name" value="WD40_rpt"/>
</dbReference>
<dbReference type="GO" id="GO:0097361">
    <property type="term" value="C:cytosolic [4Fe-4S] assembly targeting complex"/>
    <property type="evidence" value="ECO:0007669"/>
    <property type="project" value="TreeGrafter"/>
</dbReference>
<gene>
    <name evidence="2" type="ORF">POCTA_138.1.T1470157</name>
</gene>
<dbReference type="PANTHER" id="PTHR19920:SF0">
    <property type="entry name" value="CYTOSOLIC IRON-SULFUR PROTEIN ASSEMBLY PROTEIN CIAO1-RELATED"/>
    <property type="match status" value="1"/>
</dbReference>
<proteinExistence type="predicted"/>
<organism evidence="2 3">
    <name type="scientific">Paramecium octaurelia</name>
    <dbReference type="NCBI Taxonomy" id="43137"/>
    <lineage>
        <taxon>Eukaryota</taxon>
        <taxon>Sar</taxon>
        <taxon>Alveolata</taxon>
        <taxon>Ciliophora</taxon>
        <taxon>Intramacronucleata</taxon>
        <taxon>Oligohymenophorea</taxon>
        <taxon>Peniculida</taxon>
        <taxon>Parameciidae</taxon>
        <taxon>Paramecium</taxon>
    </lineage>
</organism>
<protein>
    <submittedName>
        <fullName evidence="2">Uncharacterized protein</fullName>
    </submittedName>
</protein>
<name>A0A8S1Y6D2_PAROT</name>
<sequence length="219" mass="25669">MEIDLSITNEVLTQISTQQLNNIITTLIHFNGENKPEIQVASQNTEKFTQCFSQLLQAFKISQPDIQTITNNQTSQIVLFKYQVINSVKEYECCFSACFNQDFTIMITRYMDGIFKVFEFNQGNIKLMQRLSQHNGIVGQLNFMNNSNLFVSRSLDNDIIIWNFFQNKQCYVQQKIIGHRNLIRWIVINKGDDLKIQNEVLQNRQVLVMSQTLNQHNFR</sequence>
<evidence type="ECO:0000256" key="1">
    <source>
        <dbReference type="PROSITE-ProRule" id="PRU00221"/>
    </source>
</evidence>
<evidence type="ECO:0000313" key="3">
    <source>
        <dbReference type="Proteomes" id="UP000683925"/>
    </source>
</evidence>
<dbReference type="PANTHER" id="PTHR19920">
    <property type="entry name" value="WD40 PROTEIN CIAO1"/>
    <property type="match status" value="1"/>
</dbReference>
<dbReference type="GO" id="GO:0016226">
    <property type="term" value="P:iron-sulfur cluster assembly"/>
    <property type="evidence" value="ECO:0007669"/>
    <property type="project" value="TreeGrafter"/>
</dbReference>
<keyword evidence="1" id="KW-0853">WD repeat</keyword>